<keyword evidence="3" id="KW-1185">Reference proteome</keyword>
<organism evidence="2 3">
    <name type="scientific">Brumimicrobium glaciale</name>
    <dbReference type="NCBI Taxonomy" id="200475"/>
    <lineage>
        <taxon>Bacteria</taxon>
        <taxon>Pseudomonadati</taxon>
        <taxon>Bacteroidota</taxon>
        <taxon>Flavobacteriia</taxon>
        <taxon>Flavobacteriales</taxon>
        <taxon>Crocinitomicaceae</taxon>
        <taxon>Brumimicrobium</taxon>
    </lineage>
</organism>
<dbReference type="RefSeq" id="WP_130093236.1">
    <property type="nucleotide sequence ID" value="NZ_SETE01000003.1"/>
</dbReference>
<dbReference type="Proteomes" id="UP000293952">
    <property type="component" value="Unassembled WGS sequence"/>
</dbReference>
<gene>
    <name evidence="2" type="ORF">ERX46_07450</name>
</gene>
<proteinExistence type="predicted"/>
<evidence type="ECO:0000259" key="1">
    <source>
        <dbReference type="Pfam" id="PF13767"/>
    </source>
</evidence>
<evidence type="ECO:0000313" key="3">
    <source>
        <dbReference type="Proteomes" id="UP000293952"/>
    </source>
</evidence>
<dbReference type="InterPro" id="IPR025433">
    <property type="entry name" value="DUF4168"/>
</dbReference>
<accession>A0A4Q4KKN4</accession>
<evidence type="ECO:0000313" key="2">
    <source>
        <dbReference type="EMBL" id="RYM33795.1"/>
    </source>
</evidence>
<sequence length="156" mass="17515">MKITTILLATALTIGATTAIGQEQMLPAPVQEIAPSVSDKELEKFANIYLEVQAESQKMQEEAVEIIQTEGMELERFNEISKAENDPNKDIQTSGKEEEQIASISVKIQEIQTEFQALITEKIQNEGLTIQRYQEVYAAVQQDQELQQKIGQMINS</sequence>
<reference evidence="2 3" key="1">
    <citation type="submission" date="2019-02" db="EMBL/GenBank/DDBJ databases">
        <title>Genome sequence of the sea-ice species Brumimicrobium glaciale.</title>
        <authorList>
            <person name="Bowman J.P."/>
        </authorList>
    </citation>
    <scope>NUCLEOTIDE SEQUENCE [LARGE SCALE GENOMIC DNA]</scope>
    <source>
        <strain evidence="2 3">IC156</strain>
    </source>
</reference>
<name>A0A4Q4KKN4_9FLAO</name>
<dbReference type="OrthoDB" id="1467687at2"/>
<feature type="domain" description="DUF4168" evidence="1">
    <location>
        <begin position="38"/>
        <end position="150"/>
    </location>
</feature>
<dbReference type="EMBL" id="SETE01000003">
    <property type="protein sequence ID" value="RYM33795.1"/>
    <property type="molecule type" value="Genomic_DNA"/>
</dbReference>
<dbReference type="Pfam" id="PF13767">
    <property type="entry name" value="DUF4168"/>
    <property type="match status" value="1"/>
</dbReference>
<dbReference type="AlphaFoldDB" id="A0A4Q4KKN4"/>
<protein>
    <submittedName>
        <fullName evidence="2">DUF4168 domain-containing protein</fullName>
    </submittedName>
</protein>
<comment type="caution">
    <text evidence="2">The sequence shown here is derived from an EMBL/GenBank/DDBJ whole genome shotgun (WGS) entry which is preliminary data.</text>
</comment>